<reference evidence="2" key="1">
    <citation type="submission" date="2019-02" db="EMBL/GenBank/DDBJ databases">
        <authorList>
            <person name="Gruber-Vodicka R. H."/>
            <person name="Seah K. B. B."/>
        </authorList>
    </citation>
    <scope>NUCLEOTIDE SEQUENCE</scope>
    <source>
        <strain evidence="3">BECK_BY19</strain>
        <strain evidence="2">BECK_BY8</strain>
    </source>
</reference>
<keyword evidence="1" id="KW-1133">Transmembrane helix</keyword>
<dbReference type="AlphaFoldDB" id="A0A451AU92"/>
<protein>
    <submittedName>
        <fullName evidence="2">Uncharacterized protein</fullName>
    </submittedName>
</protein>
<gene>
    <name evidence="2" type="ORF">BECKUNK1418G_GA0071005_14242</name>
    <name evidence="3" type="ORF">BECKUNK1418H_GA0071006_14142</name>
</gene>
<name>A0A451AU92_9GAMM</name>
<evidence type="ECO:0000256" key="1">
    <source>
        <dbReference type="SAM" id="Phobius"/>
    </source>
</evidence>
<keyword evidence="1" id="KW-0472">Membrane</keyword>
<proteinExistence type="predicted"/>
<keyword evidence="1" id="KW-0812">Transmembrane</keyword>
<sequence length="43" mass="4789">MLPENKRFLILIGVIGIVVVVLSMAARFLGSTLWCSETLDLRI</sequence>
<evidence type="ECO:0000313" key="3">
    <source>
        <dbReference type="EMBL" id="VFK73976.1"/>
    </source>
</evidence>
<feature type="transmembrane region" description="Helical" evidence="1">
    <location>
        <begin position="7"/>
        <end position="29"/>
    </location>
</feature>
<accession>A0A451AU92</accession>
<evidence type="ECO:0000313" key="2">
    <source>
        <dbReference type="EMBL" id="VFK69614.1"/>
    </source>
</evidence>
<organism evidence="2">
    <name type="scientific">Candidatus Kentrum sp. UNK</name>
    <dbReference type="NCBI Taxonomy" id="2126344"/>
    <lineage>
        <taxon>Bacteria</taxon>
        <taxon>Pseudomonadati</taxon>
        <taxon>Pseudomonadota</taxon>
        <taxon>Gammaproteobacteria</taxon>
        <taxon>Candidatus Kentrum</taxon>
    </lineage>
</organism>
<dbReference type="EMBL" id="CAADFZ010000424">
    <property type="protein sequence ID" value="VFK69614.1"/>
    <property type="molecule type" value="Genomic_DNA"/>
</dbReference>
<dbReference type="EMBL" id="CAADGD010000414">
    <property type="protein sequence ID" value="VFK73976.1"/>
    <property type="molecule type" value="Genomic_DNA"/>
</dbReference>